<dbReference type="Proteomes" id="UP000184241">
    <property type="component" value="Unassembled WGS sequence"/>
</dbReference>
<proteinExistence type="predicted"/>
<dbReference type="SUPFAM" id="SSF48371">
    <property type="entry name" value="ARM repeat"/>
    <property type="match status" value="1"/>
</dbReference>
<dbReference type="EMBL" id="FQXU01000003">
    <property type="protein sequence ID" value="SHH61287.1"/>
    <property type="molecule type" value="Genomic_DNA"/>
</dbReference>
<name>A0A1M5UE97_9CLOT</name>
<evidence type="ECO:0000313" key="2">
    <source>
        <dbReference type="Proteomes" id="UP000184241"/>
    </source>
</evidence>
<dbReference type="Pfam" id="PF08713">
    <property type="entry name" value="DNA_alkylation"/>
    <property type="match status" value="1"/>
</dbReference>
<dbReference type="InterPro" id="IPR016024">
    <property type="entry name" value="ARM-type_fold"/>
</dbReference>
<dbReference type="InterPro" id="IPR014825">
    <property type="entry name" value="DNA_alkylation"/>
</dbReference>
<evidence type="ECO:0000313" key="1">
    <source>
        <dbReference type="EMBL" id="SHH61287.1"/>
    </source>
</evidence>
<gene>
    <name evidence="1" type="ORF">SAMN02745941_00493</name>
</gene>
<dbReference type="AlphaFoldDB" id="A0A1M5UE97"/>
<organism evidence="1 2">
    <name type="scientific">Clostridium intestinale DSM 6191</name>
    <dbReference type="NCBI Taxonomy" id="1121320"/>
    <lineage>
        <taxon>Bacteria</taxon>
        <taxon>Bacillati</taxon>
        <taxon>Bacillota</taxon>
        <taxon>Clostridia</taxon>
        <taxon>Eubacteriales</taxon>
        <taxon>Clostridiaceae</taxon>
        <taxon>Clostridium</taxon>
    </lineage>
</organism>
<dbReference type="PANTHER" id="PTHR34070:SF1">
    <property type="entry name" value="DNA ALKYLATION REPAIR PROTEIN"/>
    <property type="match status" value="1"/>
</dbReference>
<sequence length="251" mass="29819">MKNIHFHDINIQKYDIDEHSGANKNMNFYKEILISMGDKEYQKFSSSLIPNINNILGVRLPILRKLAKEISKNDWKAFIKNCDNEYFEEVMLQGMVIGYIKVDVKETLHYISKFIPKIDNWSICDSFCISLKFTKDNMNEVWRFIQKFLVSDEEYEVRFGVVMIIDYFINEIYIDEILNLLDKIKHSGYYVKMAVAWAISVCYTKFPEKTMEYLKNNNLDEFTFNKSLQKILDSLQVDKSDKVVIKNMKRK</sequence>
<dbReference type="CDD" id="cd06561">
    <property type="entry name" value="AlkD_like"/>
    <property type="match status" value="1"/>
</dbReference>
<dbReference type="Gene3D" id="1.25.10.90">
    <property type="match status" value="1"/>
</dbReference>
<reference evidence="1 2" key="1">
    <citation type="submission" date="2016-11" db="EMBL/GenBank/DDBJ databases">
        <authorList>
            <person name="Jaros S."/>
            <person name="Januszkiewicz K."/>
            <person name="Wedrychowicz H."/>
        </authorList>
    </citation>
    <scope>NUCLEOTIDE SEQUENCE [LARGE SCALE GENOMIC DNA]</scope>
    <source>
        <strain evidence="1 2">DSM 6191</strain>
    </source>
</reference>
<protein>
    <submittedName>
        <fullName evidence="1">3-methyladenine DNA glycosylase AlkD</fullName>
    </submittedName>
</protein>
<accession>A0A1M5UE97</accession>
<dbReference type="PANTHER" id="PTHR34070">
    <property type="entry name" value="ARMADILLO-TYPE FOLD"/>
    <property type="match status" value="1"/>
</dbReference>